<evidence type="ECO:0000256" key="2">
    <source>
        <dbReference type="ARBA" id="ARBA00008661"/>
    </source>
</evidence>
<evidence type="ECO:0000256" key="9">
    <source>
        <dbReference type="ARBA" id="ARBA00023136"/>
    </source>
</evidence>
<dbReference type="PANTHER" id="PTHR11214:SF314">
    <property type="entry name" value="HEXOSYLTRANSFERASE"/>
    <property type="match status" value="1"/>
</dbReference>
<comment type="similarity">
    <text evidence="2 10">Belongs to the glycosyltransferase 31 family.</text>
</comment>
<keyword evidence="11" id="KW-1185">Reference proteome</keyword>
<dbReference type="InterPro" id="IPR002659">
    <property type="entry name" value="Glyco_trans_31"/>
</dbReference>
<keyword evidence="5 10" id="KW-0812">Transmembrane</keyword>
<evidence type="ECO:0000256" key="5">
    <source>
        <dbReference type="ARBA" id="ARBA00022692"/>
    </source>
</evidence>
<keyword evidence="3 10" id="KW-0328">Glycosyltransferase</keyword>
<dbReference type="Pfam" id="PF01762">
    <property type="entry name" value="Galactosyl_T"/>
    <property type="match status" value="1"/>
</dbReference>
<dbReference type="EC" id="2.4.1.-" evidence="10"/>
<dbReference type="Gene3D" id="3.90.550.50">
    <property type="match status" value="1"/>
</dbReference>
<proteinExistence type="inferred from homology"/>
<dbReference type="PANTHER" id="PTHR11214">
    <property type="entry name" value="BETA-1,3-N-ACETYLGLUCOSAMINYLTRANSFERASE"/>
    <property type="match status" value="1"/>
</dbReference>
<evidence type="ECO:0000256" key="3">
    <source>
        <dbReference type="ARBA" id="ARBA00022676"/>
    </source>
</evidence>
<keyword evidence="4" id="KW-0808">Transferase</keyword>
<reference evidence="12" key="1">
    <citation type="submission" date="2025-08" db="UniProtKB">
        <authorList>
            <consortium name="RefSeq"/>
        </authorList>
    </citation>
    <scope>IDENTIFICATION</scope>
    <source>
        <tissue evidence="12">Testes</tissue>
    </source>
</reference>
<evidence type="ECO:0000313" key="11">
    <source>
        <dbReference type="Proteomes" id="UP000694865"/>
    </source>
</evidence>
<evidence type="ECO:0000313" key="12">
    <source>
        <dbReference type="RefSeq" id="XP_006821284.1"/>
    </source>
</evidence>
<name>A0ABM0MMP3_SACKO</name>
<organism evidence="11 12">
    <name type="scientific">Saccoglossus kowalevskii</name>
    <name type="common">Acorn worm</name>
    <dbReference type="NCBI Taxonomy" id="10224"/>
    <lineage>
        <taxon>Eukaryota</taxon>
        <taxon>Metazoa</taxon>
        <taxon>Hemichordata</taxon>
        <taxon>Enteropneusta</taxon>
        <taxon>Harrimaniidae</taxon>
        <taxon>Saccoglossus</taxon>
    </lineage>
</organism>
<evidence type="ECO:0000256" key="4">
    <source>
        <dbReference type="ARBA" id="ARBA00022679"/>
    </source>
</evidence>
<evidence type="ECO:0000256" key="10">
    <source>
        <dbReference type="RuleBase" id="RU363063"/>
    </source>
</evidence>
<protein>
    <recommendedName>
        <fullName evidence="10">Hexosyltransferase</fullName>
        <ecNumber evidence="10">2.4.1.-</ecNumber>
    </recommendedName>
</protein>
<dbReference type="RefSeq" id="XP_006821284.1">
    <property type="nucleotide sequence ID" value="XM_006821221.1"/>
</dbReference>
<comment type="subcellular location">
    <subcellularLocation>
        <location evidence="1 10">Golgi apparatus membrane</location>
        <topology evidence="1 10">Single-pass type II membrane protein</topology>
    </subcellularLocation>
</comment>
<evidence type="ECO:0000256" key="6">
    <source>
        <dbReference type="ARBA" id="ARBA00022968"/>
    </source>
</evidence>
<accession>A0ABM0MMP3</accession>
<keyword evidence="6 10" id="KW-0735">Signal-anchor</keyword>
<keyword evidence="9 10" id="KW-0472">Membrane</keyword>
<dbReference type="Proteomes" id="UP000694865">
    <property type="component" value="Unplaced"/>
</dbReference>
<keyword evidence="7 10" id="KW-1133">Transmembrane helix</keyword>
<evidence type="ECO:0000256" key="8">
    <source>
        <dbReference type="ARBA" id="ARBA00023034"/>
    </source>
</evidence>
<evidence type="ECO:0000256" key="7">
    <source>
        <dbReference type="ARBA" id="ARBA00022989"/>
    </source>
</evidence>
<feature type="transmembrane region" description="Helical" evidence="10">
    <location>
        <begin position="12"/>
        <end position="29"/>
    </location>
</feature>
<gene>
    <name evidence="12" type="primary">LOC102809614</name>
</gene>
<dbReference type="GeneID" id="102809614"/>
<evidence type="ECO:0000256" key="1">
    <source>
        <dbReference type="ARBA" id="ARBA00004323"/>
    </source>
</evidence>
<keyword evidence="8 10" id="KW-0333">Golgi apparatus</keyword>
<sequence length="316" mass="37133">MRRFCKFISAELLPLSIVILVYFSIMHWHTELSRTKLTRTTIARKGSPEATFKQTEACNYDVDLLVMINSAIYNFDLRESLRFTWLHHLKMRKLVVRHVFVVAETEDHEVQWKLNLESRTHGDIIQGDFIDNYYNNTLKMKLILHWSASFCSKIHFLLKADDDIIVNPFHMYSVLKLYAGKQDLLVGRIRRNIRPTRDPVHKWYISSDDYPNATYPDYPLGFGYLISGDLVLKLNKATINTPVIPIDDVYVGILLRDLGVQPVHNLYFMQSVLRGEFSPCTMRRIAVFHYDNKIKMTPSRLREHWRNTFNSTTKCN</sequence>